<dbReference type="AlphaFoldDB" id="A0AAC9LCA9"/>
<reference evidence="2" key="1">
    <citation type="submission" date="2016-06" db="EMBL/GenBank/DDBJ databases">
        <title>Complete genome sequence of Actinoalloteichus fjordicus DSM 46855 (=ADI127-17), type strain of the new species Actinoalloteichus fjordicus.</title>
        <authorList>
            <person name="Ruckert C."/>
            <person name="Nouioui I."/>
            <person name="Willmese J."/>
            <person name="van Wezel G."/>
            <person name="Klenk H.-P."/>
            <person name="Kalinowski J."/>
            <person name="Zotchev S.B."/>
        </authorList>
    </citation>
    <scope>NUCLEOTIDE SEQUENCE [LARGE SCALE GENOMIC DNA]</scope>
    <source>
        <strain evidence="2">ADI127-7</strain>
    </source>
</reference>
<evidence type="ECO:0000313" key="2">
    <source>
        <dbReference type="Proteomes" id="UP000185511"/>
    </source>
</evidence>
<proteinExistence type="predicted"/>
<organism evidence="1 2">
    <name type="scientific">Actinoalloteichus fjordicus</name>
    <dbReference type="NCBI Taxonomy" id="1612552"/>
    <lineage>
        <taxon>Bacteria</taxon>
        <taxon>Bacillati</taxon>
        <taxon>Actinomycetota</taxon>
        <taxon>Actinomycetes</taxon>
        <taxon>Pseudonocardiales</taxon>
        <taxon>Pseudonocardiaceae</taxon>
        <taxon>Actinoalloteichus</taxon>
    </lineage>
</organism>
<dbReference type="EMBL" id="CP016076">
    <property type="protein sequence ID" value="APU14681.1"/>
    <property type="molecule type" value="Genomic_DNA"/>
</dbReference>
<dbReference type="KEGG" id="acad:UA74_13115"/>
<gene>
    <name evidence="1" type="ORF">UA74_13115</name>
</gene>
<name>A0AAC9LCA9_9PSEU</name>
<dbReference type="Proteomes" id="UP000185511">
    <property type="component" value="Chromosome"/>
</dbReference>
<keyword evidence="2" id="KW-1185">Reference proteome</keyword>
<accession>A0AAC9LCA9</accession>
<evidence type="ECO:0000313" key="1">
    <source>
        <dbReference type="EMBL" id="APU14681.1"/>
    </source>
</evidence>
<dbReference type="RefSeq" id="WP_075764449.1">
    <property type="nucleotide sequence ID" value="NZ_CP016076.1"/>
</dbReference>
<sequence length="74" mass="8631">MYAWFVRSVRAGDTHLAEEDWDGYNPVVPVCESTVAFSPLNREPIEVCYFDEQRCPRCLELTRPRPKTRLASVR</sequence>
<protein>
    <submittedName>
        <fullName evidence="1">Uncharacterized protein</fullName>
    </submittedName>
</protein>